<keyword evidence="2" id="KW-0472">Membrane</keyword>
<feature type="compositionally biased region" description="Basic residues" evidence="1">
    <location>
        <begin position="184"/>
        <end position="198"/>
    </location>
</feature>
<accession>A0AAN5I275</accession>
<keyword evidence="2" id="KW-1133">Transmembrane helix</keyword>
<evidence type="ECO:0000256" key="2">
    <source>
        <dbReference type="SAM" id="Phobius"/>
    </source>
</evidence>
<dbReference type="AlphaFoldDB" id="A0AAN5I275"/>
<dbReference type="EMBL" id="BTRK01000004">
    <property type="protein sequence ID" value="GMR48795.1"/>
    <property type="molecule type" value="Genomic_DNA"/>
</dbReference>
<feature type="non-terminal residue" evidence="3">
    <location>
        <position position="1"/>
    </location>
</feature>
<keyword evidence="4" id="KW-1185">Reference proteome</keyword>
<evidence type="ECO:0000313" key="4">
    <source>
        <dbReference type="Proteomes" id="UP001328107"/>
    </source>
</evidence>
<feature type="region of interest" description="Disordered" evidence="1">
    <location>
        <begin position="181"/>
        <end position="240"/>
    </location>
</feature>
<name>A0AAN5I275_9BILA</name>
<sequence length="240" mass="27245">AMLLMEEGETTYDHFVTMVSFGYLPNDFPSKPHQMCLPSSTEPHTAMNYLASMRGFRPISRMAIVFITLTGLLYFIVELTYLPFILVALDLLATVMGTIFYIYKHREHIFDAHECTLPASYRVFESSLVLTNFILLSLACLYIVNLHQCKVVVEKKKRGHVFVQGSKSDLKKINKMVGYDTIRRSRKSRSRKSGKSSRKAASSRESKRSHSRSSSSRSSRSGSSRRSSNSTRSTTLSNYP</sequence>
<reference evidence="4" key="1">
    <citation type="submission" date="2022-10" db="EMBL/GenBank/DDBJ databases">
        <title>Genome assembly of Pristionchus species.</title>
        <authorList>
            <person name="Yoshida K."/>
            <person name="Sommer R.J."/>
        </authorList>
    </citation>
    <scope>NUCLEOTIDE SEQUENCE [LARGE SCALE GENOMIC DNA]</scope>
    <source>
        <strain evidence="4">RS5460</strain>
    </source>
</reference>
<gene>
    <name evidence="3" type="ORF">PMAYCL1PPCAC_18990</name>
</gene>
<feature type="transmembrane region" description="Helical" evidence="2">
    <location>
        <begin position="59"/>
        <end position="77"/>
    </location>
</feature>
<feature type="transmembrane region" description="Helical" evidence="2">
    <location>
        <begin position="83"/>
        <end position="103"/>
    </location>
</feature>
<keyword evidence="2" id="KW-0812">Transmembrane</keyword>
<evidence type="ECO:0000256" key="1">
    <source>
        <dbReference type="SAM" id="MobiDB-lite"/>
    </source>
</evidence>
<protein>
    <submittedName>
        <fullName evidence="3">Uncharacterized protein</fullName>
    </submittedName>
</protein>
<evidence type="ECO:0000313" key="3">
    <source>
        <dbReference type="EMBL" id="GMR48795.1"/>
    </source>
</evidence>
<organism evidence="3 4">
    <name type="scientific">Pristionchus mayeri</name>
    <dbReference type="NCBI Taxonomy" id="1317129"/>
    <lineage>
        <taxon>Eukaryota</taxon>
        <taxon>Metazoa</taxon>
        <taxon>Ecdysozoa</taxon>
        <taxon>Nematoda</taxon>
        <taxon>Chromadorea</taxon>
        <taxon>Rhabditida</taxon>
        <taxon>Rhabditina</taxon>
        <taxon>Diplogasteromorpha</taxon>
        <taxon>Diplogasteroidea</taxon>
        <taxon>Neodiplogasteridae</taxon>
        <taxon>Pristionchus</taxon>
    </lineage>
</organism>
<feature type="compositionally biased region" description="Low complexity" evidence="1">
    <location>
        <begin position="212"/>
        <end position="233"/>
    </location>
</feature>
<comment type="caution">
    <text evidence="3">The sequence shown here is derived from an EMBL/GenBank/DDBJ whole genome shotgun (WGS) entry which is preliminary data.</text>
</comment>
<dbReference type="Proteomes" id="UP001328107">
    <property type="component" value="Unassembled WGS sequence"/>
</dbReference>
<feature type="transmembrane region" description="Helical" evidence="2">
    <location>
        <begin position="123"/>
        <end position="144"/>
    </location>
</feature>
<proteinExistence type="predicted"/>